<evidence type="ECO:0000313" key="3">
    <source>
        <dbReference type="EMBL" id="QDV31799.1"/>
    </source>
</evidence>
<evidence type="ECO:0000256" key="1">
    <source>
        <dbReference type="SAM" id="MobiDB-lite"/>
    </source>
</evidence>
<accession>A0A518GTB3</accession>
<organism evidence="3 4">
    <name type="scientific">Planctopirus ephydatiae</name>
    <dbReference type="NCBI Taxonomy" id="2528019"/>
    <lineage>
        <taxon>Bacteria</taxon>
        <taxon>Pseudomonadati</taxon>
        <taxon>Planctomycetota</taxon>
        <taxon>Planctomycetia</taxon>
        <taxon>Planctomycetales</taxon>
        <taxon>Planctomycetaceae</taxon>
        <taxon>Planctopirus</taxon>
    </lineage>
</organism>
<dbReference type="OrthoDB" id="9820348at2"/>
<evidence type="ECO:0000313" key="4">
    <source>
        <dbReference type="Proteomes" id="UP000315349"/>
    </source>
</evidence>
<dbReference type="SUPFAM" id="SSF52833">
    <property type="entry name" value="Thioredoxin-like"/>
    <property type="match status" value="1"/>
</dbReference>
<proteinExistence type="predicted"/>
<name>A0A518GTB3_9PLAN</name>
<reference evidence="3 4" key="1">
    <citation type="submission" date="2019-02" db="EMBL/GenBank/DDBJ databases">
        <title>Deep-cultivation of Planctomycetes and their phenomic and genomic characterization uncovers novel biology.</title>
        <authorList>
            <person name="Wiegand S."/>
            <person name="Jogler M."/>
            <person name="Boedeker C."/>
            <person name="Pinto D."/>
            <person name="Vollmers J."/>
            <person name="Rivas-Marin E."/>
            <person name="Kohn T."/>
            <person name="Peeters S.H."/>
            <person name="Heuer A."/>
            <person name="Rast P."/>
            <person name="Oberbeckmann S."/>
            <person name="Bunk B."/>
            <person name="Jeske O."/>
            <person name="Meyerdierks A."/>
            <person name="Storesund J.E."/>
            <person name="Kallscheuer N."/>
            <person name="Luecker S."/>
            <person name="Lage O.M."/>
            <person name="Pohl T."/>
            <person name="Merkel B.J."/>
            <person name="Hornburger P."/>
            <person name="Mueller R.-W."/>
            <person name="Bruemmer F."/>
            <person name="Labrenz M."/>
            <person name="Spormann A.M."/>
            <person name="Op den Camp H."/>
            <person name="Overmann J."/>
            <person name="Amann R."/>
            <person name="Jetten M.S.M."/>
            <person name="Mascher T."/>
            <person name="Medema M.H."/>
            <person name="Devos D.P."/>
            <person name="Kaster A.-K."/>
            <person name="Ovreas L."/>
            <person name="Rohde M."/>
            <person name="Galperin M.Y."/>
            <person name="Jogler C."/>
        </authorList>
    </citation>
    <scope>NUCLEOTIDE SEQUENCE [LARGE SCALE GENOMIC DNA]</scope>
    <source>
        <strain evidence="3 4">Spb1</strain>
    </source>
</reference>
<dbReference type="InterPro" id="IPR036249">
    <property type="entry name" value="Thioredoxin-like_sf"/>
</dbReference>
<keyword evidence="2" id="KW-0472">Membrane</keyword>
<gene>
    <name evidence="3" type="ORF">Spb1_37440</name>
</gene>
<feature type="region of interest" description="Disordered" evidence="1">
    <location>
        <begin position="193"/>
        <end position="218"/>
    </location>
</feature>
<dbReference type="AlphaFoldDB" id="A0A518GTB3"/>
<keyword evidence="4" id="KW-1185">Reference proteome</keyword>
<feature type="transmembrane region" description="Helical" evidence="2">
    <location>
        <begin position="12"/>
        <end position="31"/>
    </location>
</feature>
<evidence type="ECO:0008006" key="5">
    <source>
        <dbReference type="Google" id="ProtNLM"/>
    </source>
</evidence>
<dbReference type="KEGG" id="peh:Spb1_37440"/>
<evidence type="ECO:0000256" key="2">
    <source>
        <dbReference type="SAM" id="Phobius"/>
    </source>
</evidence>
<protein>
    <recommendedName>
        <fullName evidence="5">AhpC/TSA family protein</fullName>
    </recommendedName>
</protein>
<dbReference type="Gene3D" id="3.40.30.10">
    <property type="entry name" value="Glutaredoxin"/>
    <property type="match status" value="1"/>
</dbReference>
<keyword evidence="2" id="KW-0812">Transmembrane</keyword>
<dbReference type="EMBL" id="CP036299">
    <property type="protein sequence ID" value="QDV31799.1"/>
    <property type="molecule type" value="Genomic_DNA"/>
</dbReference>
<sequence length="218" mass="24472">MAIGLQQRWIRDLVILSIIAGAIALICLFRIQQVTSPSKSGSLTPVLPSNHAHETSLRLKSTPRFEGIDQQNRMFRLDSILGRHEIYLLFVQEFHAPDSRAALEALKRMARVTSSPAKVRSNTAWEETQLVVVTTSLPPIVRAELEKTGKFGGTILSDATGEIRRLWNVSNFPTLFHINRASQARHELLLYNPEDQPDNSAAIEQSAPTERPEWQDSP</sequence>
<keyword evidence="2" id="KW-1133">Transmembrane helix</keyword>
<dbReference type="RefSeq" id="WP_145303226.1">
    <property type="nucleotide sequence ID" value="NZ_CP036299.1"/>
</dbReference>
<feature type="compositionally biased region" description="Polar residues" evidence="1">
    <location>
        <begin position="198"/>
        <end position="208"/>
    </location>
</feature>
<dbReference type="Proteomes" id="UP000315349">
    <property type="component" value="Chromosome"/>
</dbReference>